<feature type="compositionally biased region" description="Polar residues" evidence="1">
    <location>
        <begin position="79"/>
        <end position="91"/>
    </location>
</feature>
<dbReference type="EMBL" id="BLLA01000004">
    <property type="protein sequence ID" value="GFG99461.1"/>
    <property type="molecule type" value="Genomic_DNA"/>
</dbReference>
<keyword evidence="3" id="KW-1185">Reference proteome</keyword>
<feature type="compositionally biased region" description="Basic and acidic residues" evidence="1">
    <location>
        <begin position="26"/>
        <end position="38"/>
    </location>
</feature>
<sequence>MLMAKRWSHHPGKRHRTNQSNSGRTDTARGQRDYRNDSPHAGVARSGSIDTNAVVDQMVRRASSTGFESWWRRAESVGSAPTPSNSEVPTR</sequence>
<proteinExistence type="predicted"/>
<name>A0A7I9ZEN6_9MYCO</name>
<evidence type="ECO:0000313" key="3">
    <source>
        <dbReference type="Proteomes" id="UP000465301"/>
    </source>
</evidence>
<dbReference type="Proteomes" id="UP000465301">
    <property type="component" value="Unassembled WGS sequence"/>
</dbReference>
<accession>A0A7I9ZEN6</accession>
<dbReference type="AlphaFoldDB" id="A0A7I9ZEN6"/>
<evidence type="ECO:0000256" key="1">
    <source>
        <dbReference type="SAM" id="MobiDB-lite"/>
    </source>
</evidence>
<organism evidence="2 3">
    <name type="scientific">Mycobacterium timonense</name>
    <dbReference type="NCBI Taxonomy" id="701043"/>
    <lineage>
        <taxon>Bacteria</taxon>
        <taxon>Bacillati</taxon>
        <taxon>Actinomycetota</taxon>
        <taxon>Actinomycetes</taxon>
        <taxon>Mycobacteriales</taxon>
        <taxon>Mycobacteriaceae</taxon>
        <taxon>Mycobacterium</taxon>
        <taxon>Mycobacterium avium complex (MAC)</taxon>
    </lineage>
</organism>
<gene>
    <name evidence="2" type="ORF">MTIM_53400</name>
</gene>
<protein>
    <submittedName>
        <fullName evidence="2">Uncharacterized protein</fullName>
    </submittedName>
</protein>
<feature type="compositionally biased region" description="Basic residues" evidence="1">
    <location>
        <begin position="1"/>
        <end position="17"/>
    </location>
</feature>
<feature type="region of interest" description="Disordered" evidence="1">
    <location>
        <begin position="1"/>
        <end position="51"/>
    </location>
</feature>
<evidence type="ECO:0000313" key="2">
    <source>
        <dbReference type="EMBL" id="GFG99461.1"/>
    </source>
</evidence>
<comment type="caution">
    <text evidence="2">The sequence shown here is derived from an EMBL/GenBank/DDBJ whole genome shotgun (WGS) entry which is preliminary data.</text>
</comment>
<reference evidence="2 3" key="1">
    <citation type="journal article" date="2019" name="Emerg. Microbes Infect.">
        <title>Comprehensive subspecies identification of 175 nontuberculous mycobacteria species based on 7547 genomic profiles.</title>
        <authorList>
            <person name="Matsumoto Y."/>
            <person name="Kinjo T."/>
            <person name="Motooka D."/>
            <person name="Nabeya D."/>
            <person name="Jung N."/>
            <person name="Uechi K."/>
            <person name="Horii T."/>
            <person name="Iida T."/>
            <person name="Fujita J."/>
            <person name="Nakamura S."/>
        </authorList>
    </citation>
    <scope>NUCLEOTIDE SEQUENCE [LARGE SCALE GENOMIC DNA]</scope>
    <source>
        <strain evidence="2 3">JCM 30726</strain>
    </source>
</reference>
<feature type="region of interest" description="Disordered" evidence="1">
    <location>
        <begin position="64"/>
        <end position="91"/>
    </location>
</feature>